<gene>
    <name evidence="1" type="ORF">AMAG_17923</name>
</gene>
<dbReference type="Proteomes" id="UP000054350">
    <property type="component" value="Unassembled WGS sequence"/>
</dbReference>
<evidence type="ECO:0000313" key="2">
    <source>
        <dbReference type="Proteomes" id="UP000054350"/>
    </source>
</evidence>
<protein>
    <recommendedName>
        <fullName evidence="3">SnoaL-like domain-containing protein</fullName>
    </recommendedName>
</protein>
<dbReference type="AlphaFoldDB" id="A0A0L0S238"/>
<dbReference type="VEuPathDB" id="FungiDB:AMAG_17923"/>
<evidence type="ECO:0008006" key="3">
    <source>
        <dbReference type="Google" id="ProtNLM"/>
    </source>
</evidence>
<reference evidence="1 2" key="1">
    <citation type="submission" date="2009-11" db="EMBL/GenBank/DDBJ databases">
        <title>Annotation of Allomyces macrogynus ATCC 38327.</title>
        <authorList>
            <consortium name="The Broad Institute Genome Sequencing Platform"/>
            <person name="Russ C."/>
            <person name="Cuomo C."/>
            <person name="Burger G."/>
            <person name="Gray M.W."/>
            <person name="Holland P.W.H."/>
            <person name="King N."/>
            <person name="Lang F.B.F."/>
            <person name="Roger A.J."/>
            <person name="Ruiz-Trillo I."/>
            <person name="Young S.K."/>
            <person name="Zeng Q."/>
            <person name="Gargeya S."/>
            <person name="Fitzgerald M."/>
            <person name="Haas B."/>
            <person name="Abouelleil A."/>
            <person name="Alvarado L."/>
            <person name="Arachchi H.M."/>
            <person name="Berlin A."/>
            <person name="Chapman S.B."/>
            <person name="Gearin G."/>
            <person name="Goldberg J."/>
            <person name="Griggs A."/>
            <person name="Gujja S."/>
            <person name="Hansen M."/>
            <person name="Heiman D."/>
            <person name="Howarth C."/>
            <person name="Larimer J."/>
            <person name="Lui A."/>
            <person name="MacDonald P.J.P."/>
            <person name="McCowen C."/>
            <person name="Montmayeur A."/>
            <person name="Murphy C."/>
            <person name="Neiman D."/>
            <person name="Pearson M."/>
            <person name="Priest M."/>
            <person name="Roberts A."/>
            <person name="Saif S."/>
            <person name="Shea T."/>
            <person name="Sisk P."/>
            <person name="Stolte C."/>
            <person name="Sykes S."/>
            <person name="Wortman J."/>
            <person name="Nusbaum C."/>
            <person name="Birren B."/>
        </authorList>
    </citation>
    <scope>NUCLEOTIDE SEQUENCE [LARGE SCALE GENOMIC DNA]</scope>
    <source>
        <strain evidence="1 2">ATCC 38327</strain>
    </source>
</reference>
<reference evidence="2" key="2">
    <citation type="submission" date="2009-11" db="EMBL/GenBank/DDBJ databases">
        <title>The Genome Sequence of Allomyces macrogynus strain ATCC 38327.</title>
        <authorList>
            <consortium name="The Broad Institute Genome Sequencing Platform"/>
            <person name="Russ C."/>
            <person name="Cuomo C."/>
            <person name="Shea T."/>
            <person name="Young S.K."/>
            <person name="Zeng Q."/>
            <person name="Koehrsen M."/>
            <person name="Haas B."/>
            <person name="Borodovsky M."/>
            <person name="Guigo R."/>
            <person name="Alvarado L."/>
            <person name="Berlin A."/>
            <person name="Borenstein D."/>
            <person name="Chen Z."/>
            <person name="Engels R."/>
            <person name="Freedman E."/>
            <person name="Gellesch M."/>
            <person name="Goldberg J."/>
            <person name="Griggs A."/>
            <person name="Gujja S."/>
            <person name="Heiman D."/>
            <person name="Hepburn T."/>
            <person name="Howarth C."/>
            <person name="Jen D."/>
            <person name="Larson L."/>
            <person name="Lewis B."/>
            <person name="Mehta T."/>
            <person name="Park D."/>
            <person name="Pearson M."/>
            <person name="Roberts A."/>
            <person name="Saif S."/>
            <person name="Shenoy N."/>
            <person name="Sisk P."/>
            <person name="Stolte C."/>
            <person name="Sykes S."/>
            <person name="Walk T."/>
            <person name="White J."/>
            <person name="Yandava C."/>
            <person name="Burger G."/>
            <person name="Gray M.W."/>
            <person name="Holland P.W.H."/>
            <person name="King N."/>
            <person name="Lang F.B.F."/>
            <person name="Roger A.J."/>
            <person name="Ruiz-Trillo I."/>
            <person name="Lander E."/>
            <person name="Nusbaum C."/>
        </authorList>
    </citation>
    <scope>NUCLEOTIDE SEQUENCE [LARGE SCALE GENOMIC DNA]</scope>
    <source>
        <strain evidence="2">ATCC 38327</strain>
    </source>
</reference>
<sequence length="164" mass="17419">MYSVQPGAQAAAARDYLDENATFADPIVIAATSDSVKTAFMGNKLAFALVEPKISSVTEGTDDAGNHVVAVDADIAYTLRLLPIKLTVRTLSKFVIDSGSNRVVFHEDIWSVADLMEQIPIVGTLYSSLARPFASSMTSMLVSMLMPKHAVPPPSSTTNGNASV</sequence>
<name>A0A0L0S238_ALLM3</name>
<organism evidence="1 2">
    <name type="scientific">Allomyces macrogynus (strain ATCC 38327)</name>
    <name type="common">Allomyces javanicus var. macrogynus</name>
    <dbReference type="NCBI Taxonomy" id="578462"/>
    <lineage>
        <taxon>Eukaryota</taxon>
        <taxon>Fungi</taxon>
        <taxon>Fungi incertae sedis</taxon>
        <taxon>Blastocladiomycota</taxon>
        <taxon>Blastocladiomycetes</taxon>
        <taxon>Blastocladiales</taxon>
        <taxon>Blastocladiaceae</taxon>
        <taxon>Allomyces</taxon>
    </lineage>
</organism>
<dbReference type="OrthoDB" id="9995831at2759"/>
<keyword evidence="2" id="KW-1185">Reference proteome</keyword>
<evidence type="ECO:0000313" key="1">
    <source>
        <dbReference type="EMBL" id="KNE56439.1"/>
    </source>
</evidence>
<proteinExistence type="predicted"/>
<dbReference type="EMBL" id="GG745330">
    <property type="protein sequence ID" value="KNE56439.1"/>
    <property type="molecule type" value="Genomic_DNA"/>
</dbReference>
<accession>A0A0L0S238</accession>
<dbReference type="OMA" id="LMPKHAV"/>